<organism evidence="1 2">
    <name type="scientific">Drouetiella hepatica Uher 2000/2452</name>
    <dbReference type="NCBI Taxonomy" id="904376"/>
    <lineage>
        <taxon>Bacteria</taxon>
        <taxon>Bacillati</taxon>
        <taxon>Cyanobacteriota</taxon>
        <taxon>Cyanophyceae</taxon>
        <taxon>Oculatellales</taxon>
        <taxon>Oculatellaceae</taxon>
        <taxon>Drouetiella</taxon>
    </lineage>
</organism>
<accession>A0A951QHC1</accession>
<evidence type="ECO:0000313" key="1">
    <source>
        <dbReference type="EMBL" id="MBW4662079.1"/>
    </source>
</evidence>
<evidence type="ECO:0000313" key="2">
    <source>
        <dbReference type="Proteomes" id="UP000757435"/>
    </source>
</evidence>
<gene>
    <name evidence="1" type="ORF">KME15_25765</name>
</gene>
<dbReference type="EMBL" id="JAHHHD010000056">
    <property type="protein sequence ID" value="MBW4662079.1"/>
    <property type="molecule type" value="Genomic_DNA"/>
</dbReference>
<proteinExistence type="predicted"/>
<comment type="caution">
    <text evidence="1">The sequence shown here is derived from an EMBL/GenBank/DDBJ whole genome shotgun (WGS) entry which is preliminary data.</text>
</comment>
<reference evidence="1" key="2">
    <citation type="journal article" date="2022" name="Microbiol. Resour. Announc.">
        <title>Metagenome Sequencing to Explore Phylogenomics of Terrestrial Cyanobacteria.</title>
        <authorList>
            <person name="Ward R.D."/>
            <person name="Stajich J.E."/>
            <person name="Johansen J.R."/>
            <person name="Huntemann M."/>
            <person name="Clum A."/>
            <person name="Foster B."/>
            <person name="Foster B."/>
            <person name="Roux S."/>
            <person name="Palaniappan K."/>
            <person name="Varghese N."/>
            <person name="Mukherjee S."/>
            <person name="Reddy T.B.K."/>
            <person name="Daum C."/>
            <person name="Copeland A."/>
            <person name="Chen I.A."/>
            <person name="Ivanova N.N."/>
            <person name="Kyrpides N.C."/>
            <person name="Shapiro N."/>
            <person name="Eloe-Fadrosh E.A."/>
            <person name="Pietrasiak N."/>
        </authorList>
    </citation>
    <scope>NUCLEOTIDE SEQUENCE</scope>
    <source>
        <strain evidence="1">UHER 2000/2452</strain>
    </source>
</reference>
<name>A0A951QHC1_9CYAN</name>
<dbReference type="Proteomes" id="UP000757435">
    <property type="component" value="Unassembled WGS sequence"/>
</dbReference>
<sequence>MNVGLGDYSYIRESARQKTTIPSRLEHDCVRRDRFSDFGHTAERRSLLGQLPFNCLSVSQNA</sequence>
<reference evidence="1" key="1">
    <citation type="submission" date="2021-05" db="EMBL/GenBank/DDBJ databases">
        <authorList>
            <person name="Pietrasiak N."/>
            <person name="Ward R."/>
            <person name="Stajich J.E."/>
            <person name="Kurbessoian T."/>
        </authorList>
    </citation>
    <scope>NUCLEOTIDE SEQUENCE</scope>
    <source>
        <strain evidence="1">UHER 2000/2452</strain>
    </source>
</reference>
<protein>
    <submittedName>
        <fullName evidence="1">Uncharacterized protein</fullName>
    </submittedName>
</protein>
<dbReference type="AlphaFoldDB" id="A0A951QHC1"/>